<dbReference type="InterPro" id="IPR036721">
    <property type="entry name" value="RCK_C_sf"/>
</dbReference>
<dbReference type="Pfam" id="PF02080">
    <property type="entry name" value="TrkA_C"/>
    <property type="match status" value="1"/>
</dbReference>
<dbReference type="HOGENOM" id="CLU_116143_0_0_9"/>
<reference evidence="2 3" key="2">
    <citation type="journal article" date="2008" name="Science">
        <title>Environmental genomics reveals a single-species ecosystem deep within Earth.</title>
        <authorList>
            <person name="Chivian D."/>
            <person name="Brodie E.L."/>
            <person name="Alm E.J."/>
            <person name="Culley D.E."/>
            <person name="Dehal P.S."/>
            <person name="Desantis T.Z."/>
            <person name="Gihring T.M."/>
            <person name="Lapidus A."/>
            <person name="Lin L.H."/>
            <person name="Lowry S.R."/>
            <person name="Moser D.P."/>
            <person name="Richardson P.M."/>
            <person name="Southam G."/>
            <person name="Wanger G."/>
            <person name="Pratt L.M."/>
            <person name="Andersen G.L."/>
            <person name="Hazen T.C."/>
            <person name="Brockman F.J."/>
            <person name="Arkin A.P."/>
            <person name="Onstott T.C."/>
        </authorList>
    </citation>
    <scope>NUCLEOTIDE SEQUENCE [LARGE SCALE GENOMIC DNA]</scope>
    <source>
        <strain evidence="2 3">MP104C</strain>
    </source>
</reference>
<dbReference type="Proteomes" id="UP000008544">
    <property type="component" value="Chromosome"/>
</dbReference>
<dbReference type="InterPro" id="IPR050144">
    <property type="entry name" value="AAE_transporter"/>
</dbReference>
<dbReference type="GO" id="GO:0006813">
    <property type="term" value="P:potassium ion transport"/>
    <property type="evidence" value="ECO:0007669"/>
    <property type="project" value="InterPro"/>
</dbReference>
<dbReference type="SUPFAM" id="SSF116726">
    <property type="entry name" value="TrkA C-terminal domain-like"/>
    <property type="match status" value="1"/>
</dbReference>
<name>B1I304_DESAP</name>
<dbReference type="Pfam" id="PF25991">
    <property type="entry name" value="KhtT_N"/>
    <property type="match status" value="1"/>
</dbReference>
<dbReference type="InterPro" id="IPR026278">
    <property type="entry name" value="KhtT"/>
</dbReference>
<dbReference type="PANTHER" id="PTHR30445:SF8">
    <property type="entry name" value="K(+)_H(+) ANTIPORTER SUBUNIT KHTT"/>
    <property type="match status" value="1"/>
</dbReference>
<feature type="domain" description="RCK C-terminal" evidence="1">
    <location>
        <begin position="76"/>
        <end position="160"/>
    </location>
</feature>
<evidence type="ECO:0000259" key="1">
    <source>
        <dbReference type="PROSITE" id="PS51202"/>
    </source>
</evidence>
<proteinExistence type="predicted"/>
<gene>
    <name evidence="2" type="ordered locus">Daud_0860</name>
</gene>
<dbReference type="EMBL" id="CP000860">
    <property type="protein sequence ID" value="ACA59373.1"/>
    <property type="molecule type" value="Genomic_DNA"/>
</dbReference>
<dbReference type="eggNOG" id="COG0490">
    <property type="taxonomic scope" value="Bacteria"/>
</dbReference>
<dbReference type="AlphaFoldDB" id="B1I304"/>
<dbReference type="PIRSF" id="PIRSF005028">
    <property type="entry name" value="KhtT"/>
    <property type="match status" value="1"/>
</dbReference>
<dbReference type="PROSITE" id="PS51202">
    <property type="entry name" value="RCK_C"/>
    <property type="match status" value="1"/>
</dbReference>
<dbReference type="Gene3D" id="3.30.70.1450">
    <property type="entry name" value="Regulator of K+ conductance, C-terminal domain"/>
    <property type="match status" value="1"/>
</dbReference>
<reference evidence="3" key="1">
    <citation type="submission" date="2007-10" db="EMBL/GenBank/DDBJ databases">
        <title>Complete sequence of chromosome of Desulforudis audaxviator MP104C.</title>
        <authorList>
            <person name="Copeland A."/>
            <person name="Lucas S."/>
            <person name="Lapidus A."/>
            <person name="Barry K."/>
            <person name="Glavina del Rio T."/>
            <person name="Dalin E."/>
            <person name="Tice H."/>
            <person name="Bruce D."/>
            <person name="Pitluck S."/>
            <person name="Lowry S.R."/>
            <person name="Larimer F."/>
            <person name="Land M.L."/>
            <person name="Hauser L."/>
            <person name="Kyrpides N."/>
            <person name="Ivanova N.N."/>
            <person name="Richardson P."/>
        </authorList>
    </citation>
    <scope>NUCLEOTIDE SEQUENCE [LARGE SCALE GENOMIC DNA]</scope>
    <source>
        <strain evidence="3">MP104C</strain>
    </source>
</reference>
<sequence length="163" mass="18135">MKIQSVDLPGIGKKYTIRSAEGQVFVIIIHLTGRREIYFMNDPDDDEPVMTLDLNDEEARKVGAILLGADYQPVSEDRMELLMKTLLVEWIKVKPGCAVANKNIKEARVRTLTGATIIAIQRQDQMIGSPDIQEMLLPGDIIMAVGKREQIKALESLCKGQVG</sequence>
<dbReference type="GO" id="GO:0008324">
    <property type="term" value="F:monoatomic cation transmembrane transporter activity"/>
    <property type="evidence" value="ECO:0007669"/>
    <property type="project" value="InterPro"/>
</dbReference>
<evidence type="ECO:0000313" key="2">
    <source>
        <dbReference type="EMBL" id="ACA59373.1"/>
    </source>
</evidence>
<protein>
    <submittedName>
        <fullName evidence="2">TrkA-C domain protein</fullName>
    </submittedName>
</protein>
<organism evidence="2 3">
    <name type="scientific">Desulforudis audaxviator (strain MP104C)</name>
    <dbReference type="NCBI Taxonomy" id="477974"/>
    <lineage>
        <taxon>Bacteria</taxon>
        <taxon>Bacillati</taxon>
        <taxon>Bacillota</taxon>
        <taxon>Clostridia</taxon>
        <taxon>Thermoanaerobacterales</taxon>
        <taxon>Candidatus Desulforudaceae</taxon>
        <taxon>Candidatus Desulforudis</taxon>
    </lineage>
</organism>
<accession>B1I304</accession>
<dbReference type="RefSeq" id="WP_012301959.1">
    <property type="nucleotide sequence ID" value="NC_010424.1"/>
</dbReference>
<evidence type="ECO:0000313" key="3">
    <source>
        <dbReference type="Proteomes" id="UP000008544"/>
    </source>
</evidence>
<dbReference type="PANTHER" id="PTHR30445">
    <property type="entry name" value="K(+)_H(+) ANTIPORTER SUBUNIT KHTT"/>
    <property type="match status" value="1"/>
</dbReference>
<dbReference type="InterPro" id="IPR058776">
    <property type="entry name" value="KhtT-like_N"/>
</dbReference>
<dbReference type="OrthoDB" id="67547at2"/>
<dbReference type="InterPro" id="IPR006037">
    <property type="entry name" value="RCK_C"/>
</dbReference>
<dbReference type="STRING" id="477974.Daud_0860"/>
<keyword evidence="3" id="KW-1185">Reference proteome</keyword>
<dbReference type="KEGG" id="dau:Daud_0860"/>